<evidence type="ECO:0000313" key="16">
    <source>
        <dbReference type="EMBL" id="CAK8696785.1"/>
    </source>
</evidence>
<evidence type="ECO:0000256" key="11">
    <source>
        <dbReference type="RuleBase" id="RU368001"/>
    </source>
</evidence>
<dbReference type="Proteomes" id="UP001642483">
    <property type="component" value="Unassembled WGS sequence"/>
</dbReference>
<dbReference type="PROSITE" id="PS51192">
    <property type="entry name" value="HELICASE_ATP_BIND_1"/>
    <property type="match status" value="1"/>
</dbReference>
<evidence type="ECO:0000256" key="5">
    <source>
        <dbReference type="ARBA" id="ARBA00022763"/>
    </source>
</evidence>
<sequence>MDHSSLLDAFNTDAFFEQLLSGDSDDHESMDEEDGSFSQYLCEKPHNLIVDANLGKSRQWLVDLFNEESSDSDSETENVDLMLEMQQSISQYRDAYLADPSLAKYMYYSADVITGKSKWENHQRSIKKKYAKKKCDGVCSKSLSLGKTNDQSSSTSKKRSQSLQKKKAEGTSLLRKQIWKAISKKEIPKACRQRLQNQAFKLSLLKKACKDASKKVRARAIESRMHCRREIVVSRSRRMTREAQLFWKKYVRVEKYHRKNAEKQALAQRRIDDELREVYKQQRKLKFLITQTELYAHFVCGKLKHDASEDVEERSKEAILSQLDANDRTLDVFGADAELDKAKALANVNNAFNQHQTKLDMFKNASNVGQGGRMHTRHVQAQPKLLCGKLTSYQLLGVNWIFNLYVHGLNGILADDMGLGKTVQTIAFLADLAERFNIWGPFLVIAPASTLNNWHQEFSRFLPTFKVLPYWGTTSERKVLRLFWNHKYDSSDADAAPFHVLITSYQLATSDVRYFQRIQWNYIVFDEAQALKSSSSIRWKTLLEFNCRNRLLLTGTPIQNTMAELWALLHFIMPTLFDSHAEFNEWFSKNIENHLENKASIDENELSRLHVILKPFILRRLKHDVEHELTEKVEVRVLCQLAPRQRRLYDALQKNILAKDLFRAQKYPNQSTNNILLMNLVMQFRKVCNHPDIFQSPESVSPFYLKSLPYVTPRLIYDSYFIPSFLQSKSKKFFYSDLNIHTPNNVYSSLYSNGNDPISTFSFVPLLELSVGEYWKIFCKGFFVRLRQMLDKREKQRKQIHHLFFFGLRQSPCKNALMKHDPAHQDRKTPNLNYCHVSISPCLIKGTDNFTYHLSTVAPGLIFGINFEYHFYGHLSQTITSVCKSGSIIPCGLHVQAEAEKNDIHGHDFQGSSTKYRAITAIRVNEPTEIAAVLKNIYLPKAVASRKELFCHSRRTTSSVLPPFQVVCQQINPYRMKCISPCTVPIFDQERLVMESGKMLALDMLLRRLKDGGHRVLIYSQMTKMIDILEDYMLLRRHSYVRLDGSCRISSRRDTVAGFQSSDDIFVFLLSTRAGGLGINLTAADTVIFYDSDWNPTVDQQAMDRAHRLGQTKQVTVYRLVCKGTVDERMLARAEEKSAIQRMVISDGFKTDSLNQKEMVSLLLDEDNLPKLTSEDKMNQTSSVPVKRKMKMTMKKDKIMRLEAPKQTPSKNIDQSDNLLNSPRNSGKVLPSLSFSDLESQPTSSSNDTTDNQSPTEEQIIVVDDNSSSPEPLMPQLPLTPVMRGHRKRGRPRIRPIVNSRKPRFLTHVSVPRRPLRRLRGSRGRGRCFSGRAAAMAGARAGAVAASAASFRTHGTDYSALNNS</sequence>
<evidence type="ECO:0000256" key="7">
    <source>
        <dbReference type="ARBA" id="ARBA00022840"/>
    </source>
</evidence>
<dbReference type="PANTHER" id="PTHR45685:SF2">
    <property type="entry name" value="CHROMATIN-REMODELING ATPASE INO80"/>
    <property type="match status" value="1"/>
</dbReference>
<evidence type="ECO:0000256" key="4">
    <source>
        <dbReference type="ARBA" id="ARBA00022741"/>
    </source>
</evidence>
<dbReference type="InterPro" id="IPR020838">
    <property type="entry name" value="DBINO"/>
</dbReference>
<evidence type="ECO:0000256" key="9">
    <source>
        <dbReference type="ARBA" id="ARBA00023204"/>
    </source>
</evidence>
<evidence type="ECO:0000256" key="8">
    <source>
        <dbReference type="ARBA" id="ARBA00023125"/>
    </source>
</evidence>
<feature type="domain" description="Helicase C-terminal" evidence="14">
    <location>
        <begin position="1001"/>
        <end position="1167"/>
    </location>
</feature>
<dbReference type="SUPFAM" id="SSF52540">
    <property type="entry name" value="P-loop containing nucleoside triphosphate hydrolases"/>
    <property type="match status" value="2"/>
</dbReference>
<comment type="domain">
    <text evidence="11">The DBINO region is involved in binding to DNA.</text>
</comment>
<dbReference type="PROSITE" id="PS51413">
    <property type="entry name" value="DBINO"/>
    <property type="match status" value="1"/>
</dbReference>
<comment type="subunit">
    <text evidence="11">Component of the INO80 chromatin-remodeling complex.</text>
</comment>
<keyword evidence="5 11" id="KW-0227">DNA damage</keyword>
<evidence type="ECO:0000256" key="10">
    <source>
        <dbReference type="ARBA" id="ARBA00023242"/>
    </source>
</evidence>
<dbReference type="PANTHER" id="PTHR45685">
    <property type="entry name" value="HELICASE SRCAP-RELATED"/>
    <property type="match status" value="1"/>
</dbReference>
<keyword evidence="8 11" id="KW-0238">DNA-binding</keyword>
<evidence type="ECO:0000259" key="15">
    <source>
        <dbReference type="PROSITE" id="PS51413"/>
    </source>
</evidence>
<protein>
    <recommendedName>
        <fullName evidence="3 11">Chromatin-remodeling ATPase INO80</fullName>
        <ecNumber evidence="11">3.6.4.-</ecNumber>
    </recommendedName>
</protein>
<feature type="domain" description="Helicase ATP-binding" evidence="13">
    <location>
        <begin position="402"/>
        <end position="575"/>
    </location>
</feature>
<dbReference type="Pfam" id="PF00271">
    <property type="entry name" value="Helicase_C"/>
    <property type="match status" value="1"/>
</dbReference>
<dbReference type="SMART" id="SM00487">
    <property type="entry name" value="DEXDc"/>
    <property type="match status" value="1"/>
</dbReference>
<dbReference type="InterPro" id="IPR000330">
    <property type="entry name" value="SNF2_N"/>
</dbReference>
<evidence type="ECO:0000259" key="13">
    <source>
        <dbReference type="PROSITE" id="PS51192"/>
    </source>
</evidence>
<feature type="region of interest" description="Disordered" evidence="12">
    <location>
        <begin position="145"/>
        <end position="169"/>
    </location>
</feature>
<comment type="subcellular location">
    <subcellularLocation>
        <location evidence="1 11">Nucleus</location>
    </subcellularLocation>
</comment>
<dbReference type="Gene3D" id="3.40.50.10810">
    <property type="entry name" value="Tandem AAA-ATPase domain"/>
    <property type="match status" value="1"/>
</dbReference>
<keyword evidence="4" id="KW-0547">Nucleotide-binding</keyword>
<evidence type="ECO:0000256" key="2">
    <source>
        <dbReference type="ARBA" id="ARBA00007025"/>
    </source>
</evidence>
<comment type="similarity">
    <text evidence="2 11">Belongs to the SNF2/RAD54 helicase family.</text>
</comment>
<proteinExistence type="inferred from homology"/>
<feature type="compositionally biased region" description="Polar residues" evidence="12">
    <location>
        <begin position="1207"/>
        <end position="1225"/>
    </location>
</feature>
<feature type="compositionally biased region" description="Low complexity" evidence="12">
    <location>
        <begin position="1240"/>
        <end position="1256"/>
    </location>
</feature>
<dbReference type="Gene3D" id="3.40.50.300">
    <property type="entry name" value="P-loop containing nucleotide triphosphate hydrolases"/>
    <property type="match status" value="1"/>
</dbReference>
<dbReference type="InterPro" id="IPR027417">
    <property type="entry name" value="P-loop_NTPase"/>
</dbReference>
<evidence type="ECO:0000313" key="17">
    <source>
        <dbReference type="Proteomes" id="UP001642483"/>
    </source>
</evidence>
<name>A0ABP0GYG2_CLALP</name>
<dbReference type="CDD" id="cd18793">
    <property type="entry name" value="SF2_C_SNF"/>
    <property type="match status" value="1"/>
</dbReference>
<organism evidence="16 17">
    <name type="scientific">Clavelina lepadiformis</name>
    <name type="common">Light-bulb sea squirt</name>
    <name type="synonym">Ascidia lepadiformis</name>
    <dbReference type="NCBI Taxonomy" id="159417"/>
    <lineage>
        <taxon>Eukaryota</taxon>
        <taxon>Metazoa</taxon>
        <taxon>Chordata</taxon>
        <taxon>Tunicata</taxon>
        <taxon>Ascidiacea</taxon>
        <taxon>Aplousobranchia</taxon>
        <taxon>Clavelinidae</taxon>
        <taxon>Clavelina</taxon>
    </lineage>
</organism>
<keyword evidence="10" id="KW-0539">Nucleus</keyword>
<keyword evidence="17" id="KW-1185">Reference proteome</keyword>
<feature type="region of interest" description="Disordered" evidence="12">
    <location>
        <begin position="1173"/>
        <end position="1290"/>
    </location>
</feature>
<dbReference type="InterPro" id="IPR050520">
    <property type="entry name" value="INO80/SWR1_helicase"/>
</dbReference>
<evidence type="ECO:0000256" key="1">
    <source>
        <dbReference type="ARBA" id="ARBA00004123"/>
    </source>
</evidence>
<evidence type="ECO:0000256" key="12">
    <source>
        <dbReference type="SAM" id="MobiDB-lite"/>
    </source>
</evidence>
<comment type="catalytic activity">
    <reaction evidence="11">
        <text>ATP + H2O = ADP + phosphate + H(+)</text>
        <dbReference type="Rhea" id="RHEA:13065"/>
        <dbReference type="ChEBI" id="CHEBI:15377"/>
        <dbReference type="ChEBI" id="CHEBI:15378"/>
        <dbReference type="ChEBI" id="CHEBI:30616"/>
        <dbReference type="ChEBI" id="CHEBI:43474"/>
        <dbReference type="ChEBI" id="CHEBI:456216"/>
    </reaction>
</comment>
<dbReference type="InterPro" id="IPR001650">
    <property type="entry name" value="Helicase_C-like"/>
</dbReference>
<keyword evidence="9 11" id="KW-0234">DNA repair</keyword>
<gene>
    <name evidence="16" type="ORF">CVLEPA_LOCUS30104</name>
</gene>
<dbReference type="InterPro" id="IPR049730">
    <property type="entry name" value="SNF2/RAD54-like_C"/>
</dbReference>
<dbReference type="SMART" id="SM00490">
    <property type="entry name" value="HELICc"/>
    <property type="match status" value="1"/>
</dbReference>
<dbReference type="InterPro" id="IPR014001">
    <property type="entry name" value="Helicase_ATP-bd"/>
</dbReference>
<accession>A0ABP0GYG2</accession>
<evidence type="ECO:0000256" key="3">
    <source>
        <dbReference type="ARBA" id="ARBA00019805"/>
    </source>
</evidence>
<dbReference type="PROSITE" id="PS51194">
    <property type="entry name" value="HELICASE_CTER"/>
    <property type="match status" value="1"/>
</dbReference>
<dbReference type="Pfam" id="PF00176">
    <property type="entry name" value="SNF2-rel_dom"/>
    <property type="match status" value="1"/>
</dbReference>
<comment type="function">
    <text evidence="11">ATPase component of the INO80 complex which remodels chromatin by shifting nucleosomes and is involved in DNA repair.</text>
</comment>
<dbReference type="Pfam" id="PF13892">
    <property type="entry name" value="DBINO"/>
    <property type="match status" value="1"/>
</dbReference>
<evidence type="ECO:0000259" key="14">
    <source>
        <dbReference type="PROSITE" id="PS51194"/>
    </source>
</evidence>
<feature type="domain" description="DBINO" evidence="15">
    <location>
        <begin position="178"/>
        <end position="305"/>
    </location>
</feature>
<dbReference type="EMBL" id="CAWYQH010000163">
    <property type="protein sequence ID" value="CAK8696785.1"/>
    <property type="molecule type" value="Genomic_DNA"/>
</dbReference>
<comment type="caution">
    <text evidence="16">The sequence shown here is derived from an EMBL/GenBank/DDBJ whole genome shotgun (WGS) entry which is preliminary data.</text>
</comment>
<keyword evidence="7 11" id="KW-0067">ATP-binding</keyword>
<dbReference type="InterPro" id="IPR038718">
    <property type="entry name" value="SNF2-like_sf"/>
</dbReference>
<reference evidence="16 17" key="1">
    <citation type="submission" date="2024-02" db="EMBL/GenBank/DDBJ databases">
        <authorList>
            <person name="Daric V."/>
            <person name="Darras S."/>
        </authorList>
    </citation>
    <scope>NUCLEOTIDE SEQUENCE [LARGE SCALE GENOMIC DNA]</scope>
</reference>
<evidence type="ECO:0000256" key="6">
    <source>
        <dbReference type="ARBA" id="ARBA00022801"/>
    </source>
</evidence>
<keyword evidence="6 11" id="KW-0378">Hydrolase</keyword>
<dbReference type="EC" id="3.6.4.-" evidence="11"/>
<feature type="compositionally biased region" description="Basic and acidic residues" evidence="12">
    <location>
        <begin position="1194"/>
        <end position="1204"/>
    </location>
</feature>